<feature type="transmembrane region" description="Helical" evidence="5">
    <location>
        <begin position="62"/>
        <end position="82"/>
    </location>
</feature>
<evidence type="ECO:0000256" key="4">
    <source>
        <dbReference type="ARBA" id="ARBA00023136"/>
    </source>
</evidence>
<dbReference type="EMBL" id="JAULSU010000003">
    <property type="protein sequence ID" value="KAK0623699.1"/>
    <property type="molecule type" value="Genomic_DNA"/>
</dbReference>
<evidence type="ECO:0000313" key="7">
    <source>
        <dbReference type="Proteomes" id="UP001175000"/>
    </source>
</evidence>
<sequence length="193" mass="20618">MDPPIAIPPPPLSLRERTHGALVVFVLCLGQFLSLAGMIQTVSPLLILAEYFDTHDYGDLSWFSAAYSMTVGTLILPVVSPLSRTSYVQPVGRLGGTYDHKRILTLGWAWFALWSFNSSLCTPNQLIHFAIFRALQDIGPALVIPNSIALIGRNLPIGPNATSPLPASVLAAQPALPSSPQTCPGNGPFASSL</sequence>
<dbReference type="SUPFAM" id="SSF103473">
    <property type="entry name" value="MFS general substrate transporter"/>
    <property type="match status" value="1"/>
</dbReference>
<protein>
    <recommendedName>
        <fullName evidence="8">Major facilitator superfamily (MFS) profile domain-containing protein</fullName>
    </recommendedName>
</protein>
<comment type="caution">
    <text evidence="6">The sequence shown here is derived from an EMBL/GenBank/DDBJ whole genome shotgun (WGS) entry which is preliminary data.</text>
</comment>
<keyword evidence="4 5" id="KW-0472">Membrane</keyword>
<comment type="subcellular location">
    <subcellularLocation>
        <location evidence="1">Membrane</location>
        <topology evidence="1">Multi-pass membrane protein</topology>
    </subcellularLocation>
</comment>
<evidence type="ECO:0000256" key="2">
    <source>
        <dbReference type="ARBA" id="ARBA00022692"/>
    </source>
</evidence>
<proteinExistence type="predicted"/>
<dbReference type="GO" id="GO:0016020">
    <property type="term" value="C:membrane"/>
    <property type="evidence" value="ECO:0007669"/>
    <property type="project" value="UniProtKB-SubCell"/>
</dbReference>
<keyword evidence="7" id="KW-1185">Reference proteome</keyword>
<evidence type="ECO:0000256" key="1">
    <source>
        <dbReference type="ARBA" id="ARBA00004141"/>
    </source>
</evidence>
<feature type="transmembrane region" description="Helical" evidence="5">
    <location>
        <begin position="21"/>
        <end position="42"/>
    </location>
</feature>
<organism evidence="6 7">
    <name type="scientific">Immersiella caudata</name>
    <dbReference type="NCBI Taxonomy" id="314043"/>
    <lineage>
        <taxon>Eukaryota</taxon>
        <taxon>Fungi</taxon>
        <taxon>Dikarya</taxon>
        <taxon>Ascomycota</taxon>
        <taxon>Pezizomycotina</taxon>
        <taxon>Sordariomycetes</taxon>
        <taxon>Sordariomycetidae</taxon>
        <taxon>Sordariales</taxon>
        <taxon>Lasiosphaeriaceae</taxon>
        <taxon>Immersiella</taxon>
    </lineage>
</organism>
<gene>
    <name evidence="6" type="ORF">B0T14DRAFT_565029</name>
</gene>
<name>A0AA39WXY8_9PEZI</name>
<dbReference type="PANTHER" id="PTHR42718">
    <property type="entry name" value="MAJOR FACILITATOR SUPERFAMILY MULTIDRUG TRANSPORTER MFSC"/>
    <property type="match status" value="1"/>
</dbReference>
<dbReference type="Proteomes" id="UP001175000">
    <property type="component" value="Unassembled WGS sequence"/>
</dbReference>
<reference evidence="6" key="1">
    <citation type="submission" date="2023-06" db="EMBL/GenBank/DDBJ databases">
        <title>Genome-scale phylogeny and comparative genomics of the fungal order Sordariales.</title>
        <authorList>
            <consortium name="Lawrence Berkeley National Laboratory"/>
            <person name="Hensen N."/>
            <person name="Bonometti L."/>
            <person name="Westerberg I."/>
            <person name="Brannstrom I.O."/>
            <person name="Guillou S."/>
            <person name="Cros-Aarteil S."/>
            <person name="Calhoun S."/>
            <person name="Haridas S."/>
            <person name="Kuo A."/>
            <person name="Mondo S."/>
            <person name="Pangilinan J."/>
            <person name="Riley R."/>
            <person name="Labutti K."/>
            <person name="Andreopoulos B."/>
            <person name="Lipzen A."/>
            <person name="Chen C."/>
            <person name="Yanf M."/>
            <person name="Daum C."/>
            <person name="Ng V."/>
            <person name="Clum A."/>
            <person name="Steindorff A."/>
            <person name="Ohm R."/>
            <person name="Martin F."/>
            <person name="Silar P."/>
            <person name="Natvig D."/>
            <person name="Lalanne C."/>
            <person name="Gautier V."/>
            <person name="Ament-Velasquez S.L."/>
            <person name="Kruys A."/>
            <person name="Hutchinson M.I."/>
            <person name="Powell A.J."/>
            <person name="Barry K."/>
            <person name="Miller A.N."/>
            <person name="Grigoriev I.V."/>
            <person name="Debuchy R."/>
            <person name="Gladieux P."/>
            <person name="Thoren M.H."/>
            <person name="Johannesson H."/>
        </authorList>
    </citation>
    <scope>NUCLEOTIDE SEQUENCE</scope>
    <source>
        <strain evidence="6">CBS 606.72</strain>
    </source>
</reference>
<evidence type="ECO:0000256" key="5">
    <source>
        <dbReference type="SAM" id="Phobius"/>
    </source>
</evidence>
<evidence type="ECO:0008006" key="8">
    <source>
        <dbReference type="Google" id="ProtNLM"/>
    </source>
</evidence>
<dbReference type="AlphaFoldDB" id="A0AA39WXY8"/>
<evidence type="ECO:0000256" key="3">
    <source>
        <dbReference type="ARBA" id="ARBA00022989"/>
    </source>
</evidence>
<dbReference type="PANTHER" id="PTHR42718:SF1">
    <property type="entry name" value="LOW AFFINITY AMMONIUM TRANSPORTER"/>
    <property type="match status" value="1"/>
</dbReference>
<dbReference type="InterPro" id="IPR036259">
    <property type="entry name" value="MFS_trans_sf"/>
</dbReference>
<dbReference type="Gene3D" id="1.20.1250.20">
    <property type="entry name" value="MFS general substrate transporter like domains"/>
    <property type="match status" value="1"/>
</dbReference>
<evidence type="ECO:0000313" key="6">
    <source>
        <dbReference type="EMBL" id="KAK0623699.1"/>
    </source>
</evidence>
<keyword evidence="3 5" id="KW-1133">Transmembrane helix</keyword>
<accession>A0AA39WXY8</accession>
<keyword evidence="2 5" id="KW-0812">Transmembrane</keyword>